<evidence type="ECO:0000313" key="3">
    <source>
        <dbReference type="Proteomes" id="UP000835052"/>
    </source>
</evidence>
<name>A0A8S1GYQ9_9PELO</name>
<sequence length="168" mass="18021">MHDLQGVHLSNPAVLLRKGLQTAQATCNLADRRTPPTSHSAVFFLPESLFLASVITFCKSSGLGPSCRRRIVWASNVLGKLLCRAAIPTISCNTPELPKLHCGQPESSTTTSSTDAPETVSGRTKMGGANGESVRPMEAERADAALLPLLSYTALERRLVYPPPRPTL</sequence>
<evidence type="ECO:0000313" key="2">
    <source>
        <dbReference type="EMBL" id="CAD6188113.1"/>
    </source>
</evidence>
<dbReference type="Proteomes" id="UP000835052">
    <property type="component" value="Unassembled WGS sequence"/>
</dbReference>
<protein>
    <submittedName>
        <fullName evidence="2">Uncharacterized protein</fullName>
    </submittedName>
</protein>
<accession>A0A8S1GYQ9</accession>
<organism evidence="2 3">
    <name type="scientific">Caenorhabditis auriculariae</name>
    <dbReference type="NCBI Taxonomy" id="2777116"/>
    <lineage>
        <taxon>Eukaryota</taxon>
        <taxon>Metazoa</taxon>
        <taxon>Ecdysozoa</taxon>
        <taxon>Nematoda</taxon>
        <taxon>Chromadorea</taxon>
        <taxon>Rhabditida</taxon>
        <taxon>Rhabditina</taxon>
        <taxon>Rhabditomorpha</taxon>
        <taxon>Rhabditoidea</taxon>
        <taxon>Rhabditidae</taxon>
        <taxon>Peloderinae</taxon>
        <taxon>Caenorhabditis</taxon>
    </lineage>
</organism>
<feature type="compositionally biased region" description="Polar residues" evidence="1">
    <location>
        <begin position="105"/>
        <end position="116"/>
    </location>
</feature>
<gene>
    <name evidence="2" type="ORF">CAUJ_LOCUS4032</name>
</gene>
<keyword evidence="3" id="KW-1185">Reference proteome</keyword>
<reference evidence="2" key="1">
    <citation type="submission" date="2020-10" db="EMBL/GenBank/DDBJ databases">
        <authorList>
            <person name="Kikuchi T."/>
        </authorList>
    </citation>
    <scope>NUCLEOTIDE SEQUENCE</scope>
    <source>
        <strain evidence="2">NKZ352</strain>
    </source>
</reference>
<dbReference type="EMBL" id="CAJGYM010000008">
    <property type="protein sequence ID" value="CAD6188113.1"/>
    <property type="molecule type" value="Genomic_DNA"/>
</dbReference>
<dbReference type="AlphaFoldDB" id="A0A8S1GYQ9"/>
<evidence type="ECO:0000256" key="1">
    <source>
        <dbReference type="SAM" id="MobiDB-lite"/>
    </source>
</evidence>
<proteinExistence type="predicted"/>
<comment type="caution">
    <text evidence="2">The sequence shown here is derived from an EMBL/GenBank/DDBJ whole genome shotgun (WGS) entry which is preliminary data.</text>
</comment>
<feature type="region of interest" description="Disordered" evidence="1">
    <location>
        <begin position="101"/>
        <end position="136"/>
    </location>
</feature>